<dbReference type="EMBL" id="MTKT01003181">
    <property type="protein sequence ID" value="OWM76462.1"/>
    <property type="molecule type" value="Genomic_DNA"/>
</dbReference>
<dbReference type="PANTHER" id="PTHR34281:SF2">
    <property type="entry name" value="PROTEIN EARLY FLOWERING 3"/>
    <property type="match status" value="1"/>
</dbReference>
<evidence type="ECO:0008006" key="4">
    <source>
        <dbReference type="Google" id="ProtNLM"/>
    </source>
</evidence>
<dbReference type="Proteomes" id="UP000197138">
    <property type="component" value="Unassembled WGS sequence"/>
</dbReference>
<comment type="caution">
    <text evidence="2">The sequence shown here is derived from an EMBL/GenBank/DDBJ whole genome shotgun (WGS) entry which is preliminary data.</text>
</comment>
<accession>A0A218WWR1</accession>
<dbReference type="AlphaFoldDB" id="A0A218WWR1"/>
<protein>
    <recommendedName>
        <fullName evidence="4">Protein EARLY FLOWERING 3</fullName>
    </recommendedName>
</protein>
<reference evidence="3" key="1">
    <citation type="journal article" date="2017" name="Plant J.">
        <title>The pomegranate (Punica granatum L.) genome and the genomics of punicalagin biosynthesis.</title>
        <authorList>
            <person name="Qin G."/>
            <person name="Xu C."/>
            <person name="Ming R."/>
            <person name="Tang H."/>
            <person name="Guyot R."/>
            <person name="Kramer E.M."/>
            <person name="Hu Y."/>
            <person name="Yi X."/>
            <person name="Qi Y."/>
            <person name="Xu X."/>
            <person name="Gao Z."/>
            <person name="Pan H."/>
            <person name="Jian J."/>
            <person name="Tian Y."/>
            <person name="Yue Z."/>
            <person name="Xu Y."/>
        </authorList>
    </citation>
    <scope>NUCLEOTIDE SEQUENCE [LARGE SCALE GENOMIC DNA]</scope>
    <source>
        <strain evidence="3">cv. Dabenzi</strain>
    </source>
</reference>
<gene>
    <name evidence="2" type="ORF">CDL15_Pgr005426</name>
</gene>
<feature type="compositionally biased region" description="Basic and acidic residues" evidence="1">
    <location>
        <begin position="253"/>
        <end position="267"/>
    </location>
</feature>
<feature type="region of interest" description="Disordered" evidence="1">
    <location>
        <begin position="381"/>
        <end position="405"/>
    </location>
</feature>
<evidence type="ECO:0000256" key="1">
    <source>
        <dbReference type="SAM" id="MobiDB-lite"/>
    </source>
</evidence>
<evidence type="ECO:0000313" key="3">
    <source>
        <dbReference type="Proteomes" id="UP000197138"/>
    </source>
</evidence>
<name>A0A218WWR1_PUNGR</name>
<dbReference type="InterPro" id="IPR039319">
    <property type="entry name" value="ELF3-like"/>
</dbReference>
<sequence length="628" mass="68818">MMRGGRDDERRQVMKESPVMFPRLHVNDREKGGLRAPPRNKMALYEQFSIPLPPQRSICGESASSTSNVSSKSLSGNRAYYFASGISPNVVYGFGHPGGGGLHNYTYMPSYNFPATSGSAQKPRPSSLAGVEINDIVETNEQNRTLDMIIAPSLATKACLYQPQDSHFSKPSWRKPGGSEEITSLRFSNPNVSSHKAHRTVPRLELRRLELIDVESGQLRGVPLSQYPVSRKSPHVNLRPPIKNAENSQVSKRPHESLSRGQKDSSVRQDSTFGGDCVLLTMTQNEGINGNPSELEHEGVSASSRLLPDDVEKIIGQKKFWKARRAIVYQQRLFAVQLFELHRLLKVQNLLSRSPDILLGESLYFRNSTVEVSPSGFLPKLKLNSDTGKEDATGKPPDNAGGIDMPNIPVAVQPNPMPSSEKVLEHENTSKPGMWCFPPTGNQWLVPIVSPSEGLVYKPYTGPGPPGTGIRGPVCGLIQPGLGCGREYLNAALGAQPPVGPSYFPPYGMAMTKSVPNQTPDQVSSFGWLNSKGPSEQVSRVVSLNLGKSRGREVEGSTASSPSEKLNEELSLSLLHTTPLKEKDNSRGSGKQQTKAIKVVPYNPKRASESATRIFQLIQEERRHSTNE</sequence>
<organism evidence="2 3">
    <name type="scientific">Punica granatum</name>
    <name type="common">Pomegranate</name>
    <dbReference type="NCBI Taxonomy" id="22663"/>
    <lineage>
        <taxon>Eukaryota</taxon>
        <taxon>Viridiplantae</taxon>
        <taxon>Streptophyta</taxon>
        <taxon>Embryophyta</taxon>
        <taxon>Tracheophyta</taxon>
        <taxon>Spermatophyta</taxon>
        <taxon>Magnoliopsida</taxon>
        <taxon>eudicotyledons</taxon>
        <taxon>Gunneridae</taxon>
        <taxon>Pentapetalae</taxon>
        <taxon>rosids</taxon>
        <taxon>malvids</taxon>
        <taxon>Myrtales</taxon>
        <taxon>Lythraceae</taxon>
        <taxon>Punica</taxon>
    </lineage>
</organism>
<dbReference type="PANTHER" id="PTHR34281">
    <property type="entry name" value="PROTEIN EARLY FLOWERING 3"/>
    <property type="match status" value="1"/>
</dbReference>
<feature type="region of interest" description="Disordered" evidence="1">
    <location>
        <begin position="549"/>
        <end position="568"/>
    </location>
</feature>
<feature type="region of interest" description="Disordered" evidence="1">
    <location>
        <begin position="577"/>
        <end position="611"/>
    </location>
</feature>
<feature type="region of interest" description="Disordered" evidence="1">
    <location>
        <begin position="225"/>
        <end position="270"/>
    </location>
</feature>
<proteinExistence type="predicted"/>
<evidence type="ECO:0000313" key="2">
    <source>
        <dbReference type="EMBL" id="OWM76462.1"/>
    </source>
</evidence>
<dbReference type="GO" id="GO:2000028">
    <property type="term" value="P:regulation of photoperiodism, flowering"/>
    <property type="evidence" value="ECO:0007669"/>
    <property type="project" value="InterPro"/>
</dbReference>